<reference evidence="2" key="1">
    <citation type="journal article" date="2019" name="Int. J. Syst. Evol. Microbiol.">
        <title>The Global Catalogue of Microorganisms (GCM) 10K type strain sequencing project: providing services to taxonomists for standard genome sequencing and annotation.</title>
        <authorList>
            <consortium name="The Broad Institute Genomics Platform"/>
            <consortium name="The Broad Institute Genome Sequencing Center for Infectious Disease"/>
            <person name="Wu L."/>
            <person name="Ma J."/>
        </authorList>
    </citation>
    <scope>NUCLEOTIDE SEQUENCE [LARGE SCALE GENOMIC DNA]</scope>
    <source>
        <strain evidence="2">CCUG 55585</strain>
    </source>
</reference>
<gene>
    <name evidence="1" type="ORF">ACFQ0E_15020</name>
</gene>
<accession>A0ABW2YEV2</accession>
<dbReference type="RefSeq" id="WP_386825168.1">
    <property type="nucleotide sequence ID" value="NZ_JBHTIF010000003.1"/>
</dbReference>
<name>A0ABW2YEV2_9GAMM</name>
<organism evidence="1 2">
    <name type="scientific">Lysobacter brunescens</name>
    <dbReference type="NCBI Taxonomy" id="262323"/>
    <lineage>
        <taxon>Bacteria</taxon>
        <taxon>Pseudomonadati</taxon>
        <taxon>Pseudomonadota</taxon>
        <taxon>Gammaproteobacteria</taxon>
        <taxon>Lysobacterales</taxon>
        <taxon>Lysobacteraceae</taxon>
        <taxon>Lysobacter</taxon>
    </lineage>
</organism>
<evidence type="ECO:0000313" key="1">
    <source>
        <dbReference type="EMBL" id="MFD0726907.1"/>
    </source>
</evidence>
<dbReference type="EMBL" id="JBHTIF010000003">
    <property type="protein sequence ID" value="MFD0726907.1"/>
    <property type="molecule type" value="Genomic_DNA"/>
</dbReference>
<keyword evidence="2" id="KW-1185">Reference proteome</keyword>
<dbReference type="Proteomes" id="UP001597110">
    <property type="component" value="Unassembled WGS sequence"/>
</dbReference>
<evidence type="ECO:0000313" key="2">
    <source>
        <dbReference type="Proteomes" id="UP001597110"/>
    </source>
</evidence>
<proteinExistence type="predicted"/>
<comment type="caution">
    <text evidence="1">The sequence shown here is derived from an EMBL/GenBank/DDBJ whole genome shotgun (WGS) entry which is preliminary data.</text>
</comment>
<protein>
    <submittedName>
        <fullName evidence="1">Uncharacterized protein</fullName>
    </submittedName>
</protein>
<sequence length="61" mass="6754">MENKQNLFAFKLAAKDNAQPQADAQWKAKEGVAAAGCTDYRFPGNVRYPHSLYGADRGVYC</sequence>